<feature type="domain" description="GtrA/DPMS transmembrane" evidence="6">
    <location>
        <begin position="15"/>
        <end position="131"/>
    </location>
</feature>
<evidence type="ECO:0000313" key="7">
    <source>
        <dbReference type="EMBL" id="TXC73486.1"/>
    </source>
</evidence>
<sequence length="133" mass="14555">MKHGLLDFHRWTYMRYLGASVVALGADTGLFLLLLRWLTATSAAALGYIFGILIHWLISSRVVFAGQTATVGRLRHKQKMLFLASALAGLALTVGIVGVGELAGFDPRLAKGIAILVSFQATYLLRKRIVFRP</sequence>
<dbReference type="Pfam" id="PF04138">
    <property type="entry name" value="GtrA_DPMS_TM"/>
    <property type="match status" value="1"/>
</dbReference>
<dbReference type="InterPro" id="IPR007267">
    <property type="entry name" value="GtrA_DPMS_TM"/>
</dbReference>
<evidence type="ECO:0000256" key="4">
    <source>
        <dbReference type="ARBA" id="ARBA00023136"/>
    </source>
</evidence>
<dbReference type="GO" id="GO:0016020">
    <property type="term" value="C:membrane"/>
    <property type="evidence" value="ECO:0007669"/>
    <property type="project" value="UniProtKB-SubCell"/>
</dbReference>
<organism evidence="7 8">
    <name type="scientific">Flavisphingopyxis soli</name>
    <dbReference type="NCBI Taxonomy" id="2601267"/>
    <lineage>
        <taxon>Bacteria</taxon>
        <taxon>Pseudomonadati</taxon>
        <taxon>Pseudomonadota</taxon>
        <taxon>Alphaproteobacteria</taxon>
        <taxon>Sphingomonadales</taxon>
        <taxon>Sphingopyxidaceae</taxon>
        <taxon>Flavisphingopyxis</taxon>
    </lineage>
</organism>
<dbReference type="GO" id="GO:0000271">
    <property type="term" value="P:polysaccharide biosynthetic process"/>
    <property type="evidence" value="ECO:0007669"/>
    <property type="project" value="InterPro"/>
</dbReference>
<comment type="caution">
    <text evidence="7">The sequence shown here is derived from an EMBL/GenBank/DDBJ whole genome shotgun (WGS) entry which is preliminary data.</text>
</comment>
<reference evidence="7 8" key="1">
    <citation type="submission" date="2019-08" db="EMBL/GenBank/DDBJ databases">
        <title>Sphingorhabdus soil sp. nov., isolated from arctic soil.</title>
        <authorList>
            <person name="Liu Y."/>
        </authorList>
    </citation>
    <scope>NUCLEOTIDE SEQUENCE [LARGE SCALE GENOMIC DNA]</scope>
    <source>
        <strain evidence="7 8">D-2Q-5-6</strain>
    </source>
</reference>
<dbReference type="EMBL" id="VOPY01000001">
    <property type="protein sequence ID" value="TXC73486.1"/>
    <property type="molecule type" value="Genomic_DNA"/>
</dbReference>
<proteinExistence type="predicted"/>
<keyword evidence="8" id="KW-1185">Reference proteome</keyword>
<protein>
    <submittedName>
        <fullName evidence="7">GtrA family protein</fullName>
    </submittedName>
</protein>
<gene>
    <name evidence="7" type="ORF">FSZ31_01675</name>
</gene>
<evidence type="ECO:0000313" key="8">
    <source>
        <dbReference type="Proteomes" id="UP000321129"/>
    </source>
</evidence>
<evidence type="ECO:0000256" key="1">
    <source>
        <dbReference type="ARBA" id="ARBA00004141"/>
    </source>
</evidence>
<dbReference type="RefSeq" id="WP_147121323.1">
    <property type="nucleotide sequence ID" value="NZ_VOPY01000001.1"/>
</dbReference>
<feature type="transmembrane region" description="Helical" evidence="5">
    <location>
        <begin position="80"/>
        <end position="103"/>
    </location>
</feature>
<comment type="subcellular location">
    <subcellularLocation>
        <location evidence="1">Membrane</location>
        <topology evidence="1">Multi-pass membrane protein</topology>
    </subcellularLocation>
</comment>
<evidence type="ECO:0000256" key="5">
    <source>
        <dbReference type="SAM" id="Phobius"/>
    </source>
</evidence>
<dbReference type="Proteomes" id="UP000321129">
    <property type="component" value="Unassembled WGS sequence"/>
</dbReference>
<feature type="transmembrane region" description="Helical" evidence="5">
    <location>
        <begin position="12"/>
        <end position="34"/>
    </location>
</feature>
<feature type="transmembrane region" description="Helical" evidence="5">
    <location>
        <begin position="40"/>
        <end position="59"/>
    </location>
</feature>
<accession>A0A5C6UMZ1</accession>
<keyword evidence="4 5" id="KW-0472">Membrane</keyword>
<evidence type="ECO:0000256" key="2">
    <source>
        <dbReference type="ARBA" id="ARBA00022692"/>
    </source>
</evidence>
<dbReference type="AlphaFoldDB" id="A0A5C6UMZ1"/>
<dbReference type="OrthoDB" id="7427719at2"/>
<evidence type="ECO:0000256" key="3">
    <source>
        <dbReference type="ARBA" id="ARBA00022989"/>
    </source>
</evidence>
<keyword evidence="3 5" id="KW-1133">Transmembrane helix</keyword>
<name>A0A5C6UMZ1_9SPHN</name>
<keyword evidence="2 5" id="KW-0812">Transmembrane</keyword>
<evidence type="ECO:0000259" key="6">
    <source>
        <dbReference type="Pfam" id="PF04138"/>
    </source>
</evidence>